<reference evidence="8 9" key="1">
    <citation type="submission" date="2020-04" db="EMBL/GenBank/DDBJ databases">
        <title>Plant Genome Project.</title>
        <authorList>
            <person name="Zhang R.-G."/>
        </authorList>
    </citation>
    <scope>NUCLEOTIDE SEQUENCE [LARGE SCALE GENOMIC DNA]</scope>
    <source>
        <strain evidence="8">YNK0</strain>
        <tissue evidence="8">Leaf</tissue>
    </source>
</reference>
<dbReference type="EMBL" id="JABCRI010000022">
    <property type="protein sequence ID" value="KAF8379830.1"/>
    <property type="molecule type" value="Genomic_DNA"/>
</dbReference>
<organism evidence="8 9">
    <name type="scientific">Tetracentron sinense</name>
    <name type="common">Spur-leaf</name>
    <dbReference type="NCBI Taxonomy" id="13715"/>
    <lineage>
        <taxon>Eukaryota</taxon>
        <taxon>Viridiplantae</taxon>
        <taxon>Streptophyta</taxon>
        <taxon>Embryophyta</taxon>
        <taxon>Tracheophyta</taxon>
        <taxon>Spermatophyta</taxon>
        <taxon>Magnoliopsida</taxon>
        <taxon>Trochodendrales</taxon>
        <taxon>Trochodendraceae</taxon>
        <taxon>Tetracentron</taxon>
    </lineage>
</organism>
<dbReference type="Pfam" id="PF13947">
    <property type="entry name" value="GUB_WAK_bind"/>
    <property type="match status" value="1"/>
</dbReference>
<keyword evidence="4" id="KW-0067">ATP-binding</keyword>
<keyword evidence="5" id="KW-0812">Transmembrane</keyword>
<accession>A0A834YIW7</accession>
<keyword evidence="3" id="KW-0547">Nucleotide-binding</keyword>
<dbReference type="GO" id="GO:0004672">
    <property type="term" value="F:protein kinase activity"/>
    <property type="evidence" value="ECO:0007669"/>
    <property type="project" value="InterPro"/>
</dbReference>
<evidence type="ECO:0000256" key="2">
    <source>
        <dbReference type="ARBA" id="ARBA00022729"/>
    </source>
</evidence>
<dbReference type="Gene3D" id="3.30.200.20">
    <property type="entry name" value="Phosphorylase Kinase, domain 1"/>
    <property type="match status" value="1"/>
</dbReference>
<proteinExistence type="predicted"/>
<keyword evidence="2 6" id="KW-0732">Signal</keyword>
<dbReference type="PROSITE" id="PS50011">
    <property type="entry name" value="PROTEIN_KINASE_DOM"/>
    <property type="match status" value="1"/>
</dbReference>
<feature type="chain" id="PRO_5032573932" description="Protein kinase domain-containing protein" evidence="6">
    <location>
        <begin position="25"/>
        <end position="617"/>
    </location>
</feature>
<protein>
    <recommendedName>
        <fullName evidence="7">Protein kinase domain-containing protein</fullName>
    </recommendedName>
</protein>
<dbReference type="OrthoDB" id="1847747at2759"/>
<evidence type="ECO:0000256" key="6">
    <source>
        <dbReference type="SAM" id="SignalP"/>
    </source>
</evidence>
<dbReference type="OMA" id="WVKNRSA"/>
<keyword evidence="9" id="KW-1185">Reference proteome</keyword>
<dbReference type="GO" id="GO:0016020">
    <property type="term" value="C:membrane"/>
    <property type="evidence" value="ECO:0007669"/>
    <property type="project" value="UniProtKB-SubCell"/>
</dbReference>
<evidence type="ECO:0000313" key="9">
    <source>
        <dbReference type="Proteomes" id="UP000655225"/>
    </source>
</evidence>
<dbReference type="GO" id="GO:0030247">
    <property type="term" value="F:polysaccharide binding"/>
    <property type="evidence" value="ECO:0007669"/>
    <property type="project" value="InterPro"/>
</dbReference>
<dbReference type="InterPro" id="IPR025287">
    <property type="entry name" value="WAK_GUB"/>
</dbReference>
<evidence type="ECO:0000256" key="4">
    <source>
        <dbReference type="ARBA" id="ARBA00022840"/>
    </source>
</evidence>
<dbReference type="Pfam" id="PF07714">
    <property type="entry name" value="PK_Tyr_Ser-Thr"/>
    <property type="match status" value="1"/>
</dbReference>
<dbReference type="AlphaFoldDB" id="A0A834YIW7"/>
<evidence type="ECO:0000256" key="5">
    <source>
        <dbReference type="SAM" id="Phobius"/>
    </source>
</evidence>
<dbReference type="PANTHER" id="PTHR46008">
    <property type="entry name" value="LEAF RUST 10 DISEASE-RESISTANCE LOCUS RECEPTOR-LIKE PROTEIN KINASE-LIKE 1.4"/>
    <property type="match status" value="1"/>
</dbReference>
<evidence type="ECO:0000313" key="8">
    <source>
        <dbReference type="EMBL" id="KAF8379830.1"/>
    </source>
</evidence>
<dbReference type="InterPro" id="IPR001245">
    <property type="entry name" value="Ser-Thr/Tyr_kinase_cat_dom"/>
</dbReference>
<dbReference type="Gene3D" id="1.10.510.10">
    <property type="entry name" value="Transferase(Phosphotransferase) domain 1"/>
    <property type="match status" value="1"/>
</dbReference>
<sequence length="617" mass="68195">MSPFLLFNSIVVLIAFNQLPISYSLQQQQQSVLLPNQCDDRCGHLQVPFPFHLNTSCGSDSDAFRLSCFNSTTLFLTIGSQAYRLFEFFSDGVLIDFPGTISCRQYYDVNSFGFNSNGYFGISVDNVIGLYDCEDSSLCKADCEKVVVPGCDGNGASFSSCCYPLSDFSVWRVGDGFSVFSEFGCRGFSSWVVPPGASSGKRGVKLEWAVPRNSSKGVCASNAYIVNATTIRAGTRDGRETYGKECYTKRHTKKKVVILAGVLSSAFIVASLVALCYLLRQPIKPSIRDPDQAHIQSTISFRKACKTRLFTYCELEEATKGFEDVQKLADDINGTVHAGVLSDGSYVAVHKVQCESERDLMRVLSRVEILSTVLHKNVARLVGCCIDSGYTPLVVYEFSANGTLEDHLHQGEGQKVGLDWYKRLNIAAETASALAYLQYEISPPIYHHQLKSSSIFIDQEYSVKISGFGLLNPGLEDGSRSYQNSEGEHFYRSDVYDLGMVLLEIIAGSRNIDLPTVTLSKIRSGMLEEIVDPLLYYHEQPSFRREQIGIVADLVTRCLLFGGDGRLGMMDVARELIQIMKESMNGGSKRGPALEETFSNSSLLQMISMSPDSIYVP</sequence>
<dbReference type="InterPro" id="IPR011009">
    <property type="entry name" value="Kinase-like_dom_sf"/>
</dbReference>
<comment type="subcellular location">
    <subcellularLocation>
        <location evidence="1">Membrane</location>
        <topology evidence="1">Single-pass membrane protein</topology>
    </subcellularLocation>
</comment>
<evidence type="ECO:0000256" key="1">
    <source>
        <dbReference type="ARBA" id="ARBA00004167"/>
    </source>
</evidence>
<name>A0A834YIW7_TETSI</name>
<feature type="domain" description="Protein kinase" evidence="7">
    <location>
        <begin position="322"/>
        <end position="577"/>
    </location>
</feature>
<feature type="transmembrane region" description="Helical" evidence="5">
    <location>
        <begin position="256"/>
        <end position="279"/>
    </location>
</feature>
<dbReference type="GO" id="GO:0005524">
    <property type="term" value="F:ATP binding"/>
    <property type="evidence" value="ECO:0007669"/>
    <property type="project" value="UniProtKB-KW"/>
</dbReference>
<keyword evidence="5" id="KW-0472">Membrane</keyword>
<dbReference type="InterPro" id="IPR000719">
    <property type="entry name" value="Prot_kinase_dom"/>
</dbReference>
<gene>
    <name evidence="8" type="ORF">HHK36_029279</name>
</gene>
<evidence type="ECO:0000259" key="7">
    <source>
        <dbReference type="PROSITE" id="PS50011"/>
    </source>
</evidence>
<dbReference type="Proteomes" id="UP000655225">
    <property type="component" value="Unassembled WGS sequence"/>
</dbReference>
<keyword evidence="5" id="KW-1133">Transmembrane helix</keyword>
<dbReference type="SUPFAM" id="SSF56112">
    <property type="entry name" value="Protein kinase-like (PK-like)"/>
    <property type="match status" value="1"/>
</dbReference>
<dbReference type="FunFam" id="3.30.200.20:FF:000777">
    <property type="entry name" value="probably inactive receptor-like protein kinase At2g46850"/>
    <property type="match status" value="1"/>
</dbReference>
<dbReference type="FunFam" id="1.10.510.10:FF:001534">
    <property type="entry name" value="Putative WAK-related receptor-like protein kinase family protein"/>
    <property type="match status" value="1"/>
</dbReference>
<dbReference type="PANTHER" id="PTHR46008:SF20">
    <property type="entry name" value="PROTEIN KINASE DOMAIN-CONTAINING PROTEIN"/>
    <property type="match status" value="1"/>
</dbReference>
<feature type="signal peptide" evidence="6">
    <location>
        <begin position="1"/>
        <end position="24"/>
    </location>
</feature>
<evidence type="ECO:0000256" key="3">
    <source>
        <dbReference type="ARBA" id="ARBA00022741"/>
    </source>
</evidence>
<comment type="caution">
    <text evidence="8">The sequence shown here is derived from an EMBL/GenBank/DDBJ whole genome shotgun (WGS) entry which is preliminary data.</text>
</comment>